<dbReference type="Proteomes" id="UP001652700">
    <property type="component" value="Unplaced"/>
</dbReference>
<keyword evidence="3" id="KW-1185">Reference proteome</keyword>
<protein>
    <recommendedName>
        <fullName evidence="4">Peptidase aspartic putative domain-containing protein</fullName>
    </recommendedName>
</protein>
<name>A0ABM5JUV7_DIAVI</name>
<evidence type="ECO:0008006" key="4">
    <source>
        <dbReference type="Google" id="ProtNLM"/>
    </source>
</evidence>
<dbReference type="EnsemblMetazoa" id="XM_050645765.1">
    <property type="protein sequence ID" value="XP_050501722.1"/>
    <property type="gene ID" value="LOC126881480"/>
</dbReference>
<proteinExistence type="predicted"/>
<dbReference type="RefSeq" id="XP_050501722.1">
    <property type="nucleotide sequence ID" value="XM_050645765.1"/>
</dbReference>
<dbReference type="PANTHER" id="PTHR47331">
    <property type="entry name" value="PHD-TYPE DOMAIN-CONTAINING PROTEIN"/>
    <property type="match status" value="1"/>
</dbReference>
<organism evidence="2 3">
    <name type="scientific">Diabrotica virgifera virgifera</name>
    <name type="common">western corn rootworm</name>
    <dbReference type="NCBI Taxonomy" id="50390"/>
    <lineage>
        <taxon>Eukaryota</taxon>
        <taxon>Metazoa</taxon>
        <taxon>Ecdysozoa</taxon>
        <taxon>Arthropoda</taxon>
        <taxon>Hexapoda</taxon>
        <taxon>Insecta</taxon>
        <taxon>Pterygota</taxon>
        <taxon>Neoptera</taxon>
        <taxon>Endopterygota</taxon>
        <taxon>Coleoptera</taxon>
        <taxon>Polyphaga</taxon>
        <taxon>Cucujiformia</taxon>
        <taxon>Chrysomeloidea</taxon>
        <taxon>Chrysomelidae</taxon>
        <taxon>Galerucinae</taxon>
        <taxon>Diabroticina</taxon>
        <taxon>Diabroticites</taxon>
        <taxon>Diabrotica</taxon>
    </lineage>
</organism>
<reference evidence="2" key="1">
    <citation type="submission" date="2025-05" db="UniProtKB">
        <authorList>
            <consortium name="EnsemblMetazoa"/>
        </authorList>
    </citation>
    <scope>IDENTIFICATION</scope>
</reference>
<evidence type="ECO:0000313" key="3">
    <source>
        <dbReference type="Proteomes" id="UP001652700"/>
    </source>
</evidence>
<feature type="compositionally biased region" description="Polar residues" evidence="1">
    <location>
        <begin position="412"/>
        <end position="422"/>
    </location>
</feature>
<evidence type="ECO:0000313" key="2">
    <source>
        <dbReference type="EnsemblMetazoa" id="XP_050501722.1"/>
    </source>
</evidence>
<dbReference type="PANTHER" id="PTHR47331:SF5">
    <property type="entry name" value="RIBONUCLEASE H"/>
    <property type="match status" value="1"/>
</dbReference>
<sequence length="717" mass="83084">MPMKASDFRQLYRKRDIIEQRLNNFIKFIESMTNIAINDLSEDHFSQIELNTERTESLFTEFDEIQMSIELNCQDQDIQQEYAKRQRLDTIFSKTLSRARTMLKRKCSDLSSSQSKRLDISHEYSGLEGVKLPPIQLPVFHGDYLKWIEFKDTFEGLIHNNKVLADIQKYHYLRASLKGDALKIIQSLDFSAQNYNSAWQTLCNRFDNSRMLVNNHLKALFEIENLNKESALGLRSMIDSVKKHLFALKSLQLPTEHWDAIMVYLVSGKLDKFSSREWEKRKIDNSLPSLNEFLEFLKNRADFLETIELSNVTKPDYKSNYQDKRSRSLLTSKSRSCNFCKQNHLIYLCEEFLKLSVTQRWDKIKQLNLCRNCLCTGHSYKQCKSFGCKICKAKHSSLLHENKPSDIHVKENSSINFNPNNDSENEPNKVKLSTNTSENNVNRNEIVLKNNCSNNDYVLLSTAKVRVYDRYGNTHIARVILDSGSQSCFITEDFLSKLDLDTNRANICVSGINNSVSSLNKKCQLKIGSILNNFKSNLHCIVVQQITENLPTYTFNVSNFSIPPNITLADDSFNVSSKLDMLLDASLFWDIMLDGRIDLGKNLPSLQNTVFGYIVVGKVPYPTKNHIRCHFSQRFSSDDLQLEKFWSVEEPKSHISYSKDDVYVENHFKNSFSRSETGQFIVKIPWKEHPSVLGDSKQLAVKRLLYLEDRFKKCPEL</sequence>
<dbReference type="GeneID" id="126881480"/>
<dbReference type="Pfam" id="PF03564">
    <property type="entry name" value="DUF1759"/>
    <property type="match status" value="1"/>
</dbReference>
<evidence type="ECO:0000256" key="1">
    <source>
        <dbReference type="SAM" id="MobiDB-lite"/>
    </source>
</evidence>
<dbReference type="InterPro" id="IPR005312">
    <property type="entry name" value="DUF1759"/>
</dbReference>
<accession>A0ABM5JUV7</accession>
<feature type="region of interest" description="Disordered" evidence="1">
    <location>
        <begin position="410"/>
        <end position="435"/>
    </location>
</feature>